<dbReference type="RefSeq" id="WP_244406967.1">
    <property type="nucleotide sequence ID" value="NZ_AP025637.1"/>
</dbReference>
<sequence>MTLVARIRALPADLDDLAGAAAAEGFGMLGVLAREWVAGTQRFAMPEEALFAARDGAGVLLGIGGVTRDPWAPALRMRRFYVRPPARGRGIGRALVAAALDHARGAGAAMVRLRAPAAAARFWEGCGFRPIDDPTATHGLEWPGRG</sequence>
<evidence type="ECO:0000259" key="3">
    <source>
        <dbReference type="PROSITE" id="PS51186"/>
    </source>
</evidence>
<evidence type="ECO:0000313" key="4">
    <source>
        <dbReference type="EMBL" id="BDG72780.1"/>
    </source>
</evidence>
<dbReference type="PANTHER" id="PTHR43877">
    <property type="entry name" value="AMINOALKYLPHOSPHONATE N-ACETYLTRANSFERASE-RELATED-RELATED"/>
    <property type="match status" value="1"/>
</dbReference>
<reference evidence="4 5" key="1">
    <citation type="journal article" date="2016" name="Microbes Environ.">
        <title>Phylogenetically diverse aerobic anoxygenic phototrophic bacteria isolated from epilithic biofilms in Tama river, Japan.</title>
        <authorList>
            <person name="Hirose S."/>
            <person name="Matsuura K."/>
            <person name="Haruta S."/>
        </authorList>
    </citation>
    <scope>NUCLEOTIDE SEQUENCE [LARGE SCALE GENOMIC DNA]</scope>
    <source>
        <strain evidence="4 5">S08</strain>
    </source>
</reference>
<evidence type="ECO:0000313" key="5">
    <source>
        <dbReference type="Proteomes" id="UP000831327"/>
    </source>
</evidence>
<gene>
    <name evidence="4" type="ORF">Rmf_27090</name>
</gene>
<evidence type="ECO:0000256" key="1">
    <source>
        <dbReference type="ARBA" id="ARBA00022679"/>
    </source>
</evidence>
<dbReference type="CDD" id="cd04301">
    <property type="entry name" value="NAT_SF"/>
    <property type="match status" value="1"/>
</dbReference>
<accession>A0ABN6P393</accession>
<organism evidence="4 5">
    <name type="scientific">Roseomonas fluvialis</name>
    <dbReference type="NCBI Taxonomy" id="1750527"/>
    <lineage>
        <taxon>Bacteria</taxon>
        <taxon>Pseudomonadati</taxon>
        <taxon>Pseudomonadota</taxon>
        <taxon>Alphaproteobacteria</taxon>
        <taxon>Acetobacterales</taxon>
        <taxon>Roseomonadaceae</taxon>
        <taxon>Roseomonas</taxon>
    </lineage>
</organism>
<protein>
    <recommendedName>
        <fullName evidence="3">N-acetyltransferase domain-containing protein</fullName>
    </recommendedName>
</protein>
<dbReference type="Proteomes" id="UP000831327">
    <property type="component" value="Chromosome"/>
</dbReference>
<dbReference type="SUPFAM" id="SSF55729">
    <property type="entry name" value="Acyl-CoA N-acyltransferases (Nat)"/>
    <property type="match status" value="1"/>
</dbReference>
<dbReference type="InterPro" id="IPR016181">
    <property type="entry name" value="Acyl_CoA_acyltransferase"/>
</dbReference>
<dbReference type="Gene3D" id="3.40.630.30">
    <property type="match status" value="1"/>
</dbReference>
<dbReference type="InterPro" id="IPR000182">
    <property type="entry name" value="GNAT_dom"/>
</dbReference>
<dbReference type="EMBL" id="AP025637">
    <property type="protein sequence ID" value="BDG72780.1"/>
    <property type="molecule type" value="Genomic_DNA"/>
</dbReference>
<dbReference type="Pfam" id="PF13508">
    <property type="entry name" value="Acetyltransf_7"/>
    <property type="match status" value="1"/>
</dbReference>
<proteinExistence type="predicted"/>
<evidence type="ECO:0000256" key="2">
    <source>
        <dbReference type="ARBA" id="ARBA00023315"/>
    </source>
</evidence>
<keyword evidence="2" id="KW-0012">Acyltransferase</keyword>
<dbReference type="PROSITE" id="PS51186">
    <property type="entry name" value="GNAT"/>
    <property type="match status" value="1"/>
</dbReference>
<dbReference type="InterPro" id="IPR050832">
    <property type="entry name" value="Bact_Acetyltransf"/>
</dbReference>
<name>A0ABN6P393_9PROT</name>
<keyword evidence="5" id="KW-1185">Reference proteome</keyword>
<keyword evidence="1" id="KW-0808">Transferase</keyword>
<feature type="domain" description="N-acetyltransferase" evidence="3">
    <location>
        <begin position="5"/>
        <end position="146"/>
    </location>
</feature>